<evidence type="ECO:0000256" key="2">
    <source>
        <dbReference type="ARBA" id="ARBA00006275"/>
    </source>
</evidence>
<dbReference type="SUPFAM" id="SSF48452">
    <property type="entry name" value="TPR-like"/>
    <property type="match status" value="1"/>
</dbReference>
<dbReference type="CDD" id="cd08977">
    <property type="entry name" value="SusD"/>
    <property type="match status" value="1"/>
</dbReference>
<evidence type="ECO:0000259" key="6">
    <source>
        <dbReference type="Pfam" id="PF07980"/>
    </source>
</evidence>
<accession>A0ABW3NRS2</accession>
<dbReference type="Pfam" id="PF14322">
    <property type="entry name" value="SusD-like_3"/>
    <property type="match status" value="1"/>
</dbReference>
<evidence type="ECO:0000256" key="4">
    <source>
        <dbReference type="ARBA" id="ARBA00023136"/>
    </source>
</evidence>
<comment type="similarity">
    <text evidence="2">Belongs to the SusD family.</text>
</comment>
<keyword evidence="5" id="KW-0998">Cell outer membrane</keyword>
<proteinExistence type="inferred from homology"/>
<dbReference type="InterPro" id="IPR011990">
    <property type="entry name" value="TPR-like_helical_dom_sf"/>
</dbReference>
<dbReference type="InterPro" id="IPR012944">
    <property type="entry name" value="SusD_RagB_dom"/>
</dbReference>
<dbReference type="Proteomes" id="UP001597131">
    <property type="component" value="Unassembled WGS sequence"/>
</dbReference>
<keyword evidence="3" id="KW-0732">Signal</keyword>
<feature type="domain" description="RagB/SusD" evidence="6">
    <location>
        <begin position="271"/>
        <end position="479"/>
    </location>
</feature>
<dbReference type="EMBL" id="JBHTLI010000001">
    <property type="protein sequence ID" value="MFD1095087.1"/>
    <property type="molecule type" value="Genomic_DNA"/>
</dbReference>
<name>A0ABW3NRS2_9FLAO</name>
<protein>
    <submittedName>
        <fullName evidence="8">RagB/SusD family nutrient uptake outer membrane protein</fullName>
    </submittedName>
</protein>
<reference evidence="9" key="1">
    <citation type="journal article" date="2019" name="Int. J. Syst. Evol. Microbiol.">
        <title>The Global Catalogue of Microorganisms (GCM) 10K type strain sequencing project: providing services to taxonomists for standard genome sequencing and annotation.</title>
        <authorList>
            <consortium name="The Broad Institute Genomics Platform"/>
            <consortium name="The Broad Institute Genome Sequencing Center for Infectious Disease"/>
            <person name="Wu L."/>
            <person name="Ma J."/>
        </authorList>
    </citation>
    <scope>NUCLEOTIDE SEQUENCE [LARGE SCALE GENOMIC DNA]</scope>
    <source>
        <strain evidence="9">CCUG 64793</strain>
    </source>
</reference>
<dbReference type="Gene3D" id="1.25.40.390">
    <property type="match status" value="1"/>
</dbReference>
<evidence type="ECO:0000256" key="5">
    <source>
        <dbReference type="ARBA" id="ARBA00023237"/>
    </source>
</evidence>
<evidence type="ECO:0000313" key="8">
    <source>
        <dbReference type="EMBL" id="MFD1095087.1"/>
    </source>
</evidence>
<comment type="caution">
    <text evidence="8">The sequence shown here is derived from an EMBL/GenBank/DDBJ whole genome shotgun (WGS) entry which is preliminary data.</text>
</comment>
<gene>
    <name evidence="8" type="ORF">ACFQ3Q_04940</name>
</gene>
<dbReference type="RefSeq" id="WP_380743519.1">
    <property type="nucleotide sequence ID" value="NZ_JBHTLI010000001.1"/>
</dbReference>
<organism evidence="8 9">
    <name type="scientific">Salegentibacter chungangensis</name>
    <dbReference type="NCBI Taxonomy" id="1335724"/>
    <lineage>
        <taxon>Bacteria</taxon>
        <taxon>Pseudomonadati</taxon>
        <taxon>Bacteroidota</taxon>
        <taxon>Flavobacteriia</taxon>
        <taxon>Flavobacteriales</taxon>
        <taxon>Flavobacteriaceae</taxon>
        <taxon>Salegentibacter</taxon>
    </lineage>
</organism>
<keyword evidence="4" id="KW-0472">Membrane</keyword>
<sequence>MKRITSKIAIVIALSIGFVSCEKDFLEVTPSEETPDVALSDPDVAPELVNSIYNIFLGFNMSSFPWYGATEITSDNANKGSDPGDTGTYQKNHAEYTYTETEASFRNLWENHYQGIARANQAIILLPDVNVDAELQSRLIGEARFLRGLMYFRLVQMFGGVPIIDFIPDPNDEEDINRAYQRATKEEVYGFIEADLEAAMESLPLKSEYSSANLGRATKGAAQALLAKVNLYQKDWQPAYELSQAVIASGEYDLESNYEDIWKVSHENGVESIFEIQGRGETPSLGVNNYSTSQGARGQGGWGWGFNSPSEDLVNAYEEGDTRMDATIIFRGETLYDGREVPETVSNPRYNQKAYVDINLQSDDKNVQLIRYAEVLLINAEAAFQLGMTEEAREVVNEVRERAELDPLETVTLMDIYKERRLELAMEGDRTFDLRRQGRAAEVMQAFGVPFEEGKHELFPIPQEQIAQSGGLLEQNPGW</sequence>
<keyword evidence="9" id="KW-1185">Reference proteome</keyword>
<dbReference type="PROSITE" id="PS51257">
    <property type="entry name" value="PROKAR_LIPOPROTEIN"/>
    <property type="match status" value="1"/>
</dbReference>
<feature type="domain" description="SusD-like N-terminal" evidence="7">
    <location>
        <begin position="24"/>
        <end position="231"/>
    </location>
</feature>
<evidence type="ECO:0000259" key="7">
    <source>
        <dbReference type="Pfam" id="PF14322"/>
    </source>
</evidence>
<dbReference type="InterPro" id="IPR033985">
    <property type="entry name" value="SusD-like_N"/>
</dbReference>
<evidence type="ECO:0000313" key="9">
    <source>
        <dbReference type="Proteomes" id="UP001597131"/>
    </source>
</evidence>
<evidence type="ECO:0000256" key="3">
    <source>
        <dbReference type="ARBA" id="ARBA00022729"/>
    </source>
</evidence>
<evidence type="ECO:0000256" key="1">
    <source>
        <dbReference type="ARBA" id="ARBA00004442"/>
    </source>
</evidence>
<dbReference type="Pfam" id="PF07980">
    <property type="entry name" value="SusD_RagB"/>
    <property type="match status" value="1"/>
</dbReference>
<comment type="subcellular location">
    <subcellularLocation>
        <location evidence="1">Cell outer membrane</location>
    </subcellularLocation>
</comment>